<proteinExistence type="predicted"/>
<accession>A0ABT9WXL7</accession>
<keyword evidence="2" id="KW-1185">Reference proteome</keyword>
<reference evidence="1 2" key="1">
    <citation type="submission" date="2023-07" db="EMBL/GenBank/DDBJ databases">
        <title>Genomic Encyclopedia of Type Strains, Phase IV (KMG-IV): sequencing the most valuable type-strain genomes for metagenomic binning, comparative biology and taxonomic classification.</title>
        <authorList>
            <person name="Goeker M."/>
        </authorList>
    </citation>
    <scope>NUCLEOTIDE SEQUENCE [LARGE SCALE GENOMIC DNA]</scope>
    <source>
        <strain evidence="1 2">DSM 23837</strain>
    </source>
</reference>
<dbReference type="Proteomes" id="UP001223586">
    <property type="component" value="Unassembled WGS sequence"/>
</dbReference>
<dbReference type="RefSeq" id="WP_307232551.1">
    <property type="nucleotide sequence ID" value="NZ_JAUSTT010000032.1"/>
</dbReference>
<comment type="caution">
    <text evidence="1">The sequence shown here is derived from an EMBL/GenBank/DDBJ whole genome shotgun (WGS) entry which is preliminary data.</text>
</comment>
<evidence type="ECO:0000313" key="1">
    <source>
        <dbReference type="EMBL" id="MDQ0178042.1"/>
    </source>
</evidence>
<dbReference type="EMBL" id="JAUSTT010000032">
    <property type="protein sequence ID" value="MDQ0178042.1"/>
    <property type="molecule type" value="Genomic_DNA"/>
</dbReference>
<gene>
    <name evidence="1" type="ORF">J2S08_003936</name>
</gene>
<name>A0ABT9WXL7_9BACI</name>
<evidence type="ECO:0000313" key="2">
    <source>
        <dbReference type="Proteomes" id="UP001223586"/>
    </source>
</evidence>
<sequence>MKKLKWNNKRYHRQKSFTKVGITTLWQVDLTDRLNTILSLFSSHY</sequence>
<protein>
    <submittedName>
        <fullName evidence="1">Lipopolysaccharide/colanic/teichoic acid biosynthesis glycosyltransferase</fullName>
    </submittedName>
</protein>
<organism evidence="1 2">
    <name type="scientific">Bacillus chungangensis</name>
    <dbReference type="NCBI Taxonomy" id="587633"/>
    <lineage>
        <taxon>Bacteria</taxon>
        <taxon>Bacillati</taxon>
        <taxon>Bacillota</taxon>
        <taxon>Bacilli</taxon>
        <taxon>Bacillales</taxon>
        <taxon>Bacillaceae</taxon>
        <taxon>Bacillus</taxon>
    </lineage>
</organism>